<feature type="transmembrane region" description="Helical" evidence="1">
    <location>
        <begin position="335"/>
        <end position="352"/>
    </location>
</feature>
<reference evidence="2 3" key="1">
    <citation type="journal article" date="2013" name="Genome Announc.">
        <title>Draft Genome Sequence of Sphingobium quisquiliarum Strain P25T, a Novel Hexachlorocyclohexane (HCH)-Degrading Bacterium Isolated from an HCH Dumpsite.</title>
        <authorList>
            <person name="Kumar Singh A."/>
            <person name="Sangwan N."/>
            <person name="Sharma A."/>
            <person name="Gupta V."/>
            <person name="Khurana J.P."/>
            <person name="Lal R."/>
        </authorList>
    </citation>
    <scope>NUCLEOTIDE SEQUENCE [LARGE SCALE GENOMIC DNA]</scope>
    <source>
        <strain evidence="2 3">P25</strain>
    </source>
</reference>
<dbReference type="PANTHER" id="PTHR32063:SF77">
    <property type="entry name" value="ACR FAMILY TRANSPORT PROTEIN"/>
    <property type="match status" value="1"/>
</dbReference>
<feature type="transmembrane region" description="Helical" evidence="1">
    <location>
        <begin position="899"/>
        <end position="924"/>
    </location>
</feature>
<dbReference type="Gene3D" id="3.30.70.1440">
    <property type="entry name" value="Multidrug efflux transporter AcrB pore domain"/>
    <property type="match status" value="1"/>
</dbReference>
<name>T0HP27_9SPHN</name>
<feature type="transmembrane region" description="Helical" evidence="1">
    <location>
        <begin position="12"/>
        <end position="34"/>
    </location>
</feature>
<keyword evidence="1" id="KW-0812">Transmembrane</keyword>
<dbReference type="Proteomes" id="UP000015525">
    <property type="component" value="Unassembled WGS sequence"/>
</dbReference>
<gene>
    <name evidence="2" type="ORF">L288_01030</name>
</gene>
<dbReference type="Gene3D" id="3.30.70.1320">
    <property type="entry name" value="Multidrug efflux transporter AcrB pore domain like"/>
    <property type="match status" value="1"/>
</dbReference>
<evidence type="ECO:0000313" key="2">
    <source>
        <dbReference type="EMBL" id="EQB14767.1"/>
    </source>
</evidence>
<keyword evidence="3" id="KW-1185">Reference proteome</keyword>
<keyword evidence="1" id="KW-1133">Transmembrane helix</keyword>
<comment type="caution">
    <text evidence="2">The sequence shown here is derived from an EMBL/GenBank/DDBJ whole genome shotgun (WGS) entry which is preliminary data.</text>
</comment>
<evidence type="ECO:0000256" key="1">
    <source>
        <dbReference type="SAM" id="Phobius"/>
    </source>
</evidence>
<dbReference type="Pfam" id="PF00873">
    <property type="entry name" value="ACR_tran"/>
    <property type="match status" value="1"/>
</dbReference>
<evidence type="ECO:0008006" key="4">
    <source>
        <dbReference type="Google" id="ProtNLM"/>
    </source>
</evidence>
<feature type="transmembrane region" description="Helical" evidence="1">
    <location>
        <begin position="359"/>
        <end position="379"/>
    </location>
</feature>
<feature type="transmembrane region" description="Helical" evidence="1">
    <location>
        <begin position="976"/>
        <end position="1002"/>
    </location>
</feature>
<dbReference type="PATRIC" id="fig|1329909.3.peg.183"/>
<dbReference type="GO" id="GO:0042910">
    <property type="term" value="F:xenobiotic transmembrane transporter activity"/>
    <property type="evidence" value="ECO:0007669"/>
    <property type="project" value="TreeGrafter"/>
</dbReference>
<dbReference type="InterPro" id="IPR001036">
    <property type="entry name" value="Acrflvin-R"/>
</dbReference>
<dbReference type="Gene3D" id="1.20.1640.10">
    <property type="entry name" value="Multidrug efflux transporter AcrB transmembrane domain"/>
    <property type="match status" value="2"/>
</dbReference>
<feature type="transmembrane region" description="Helical" evidence="1">
    <location>
        <begin position="873"/>
        <end position="893"/>
    </location>
</feature>
<proteinExistence type="predicted"/>
<dbReference type="EMBL" id="ATHO01000007">
    <property type="protein sequence ID" value="EQB14767.1"/>
    <property type="molecule type" value="Genomic_DNA"/>
</dbReference>
<protein>
    <recommendedName>
        <fullName evidence="4">Multidrug transporter AcrB</fullName>
    </recommendedName>
</protein>
<dbReference type="SUPFAM" id="SSF82693">
    <property type="entry name" value="Multidrug efflux transporter AcrB pore domain, PN1, PN2, PC1 and PC2 subdomains"/>
    <property type="match status" value="3"/>
</dbReference>
<feature type="transmembrane region" description="Helical" evidence="1">
    <location>
        <begin position="385"/>
        <end position="404"/>
    </location>
</feature>
<feature type="transmembrane region" description="Helical" evidence="1">
    <location>
        <begin position="518"/>
        <end position="540"/>
    </location>
</feature>
<feature type="transmembrane region" description="Helical" evidence="1">
    <location>
        <begin position="466"/>
        <end position="489"/>
    </location>
</feature>
<evidence type="ECO:0000313" key="3">
    <source>
        <dbReference type="Proteomes" id="UP000015525"/>
    </source>
</evidence>
<feature type="transmembrane region" description="Helical" evidence="1">
    <location>
        <begin position="945"/>
        <end position="964"/>
    </location>
</feature>
<dbReference type="RefSeq" id="WP_021236539.1">
    <property type="nucleotide sequence ID" value="NZ_ATHO01000007.1"/>
</dbReference>
<organism evidence="2 3">
    <name type="scientific">Sphingobium quisquiliarum P25</name>
    <dbReference type="NCBI Taxonomy" id="1329909"/>
    <lineage>
        <taxon>Bacteria</taxon>
        <taxon>Pseudomonadati</taxon>
        <taxon>Pseudomonadota</taxon>
        <taxon>Alphaproteobacteria</taxon>
        <taxon>Sphingomonadales</taxon>
        <taxon>Sphingomonadaceae</taxon>
        <taxon>Sphingobium</taxon>
    </lineage>
</organism>
<feature type="transmembrane region" description="Helical" evidence="1">
    <location>
        <begin position="843"/>
        <end position="866"/>
    </location>
</feature>
<dbReference type="Gene3D" id="3.30.2090.10">
    <property type="entry name" value="Multidrug efflux transporter AcrB TolC docking domain, DN and DC subdomains"/>
    <property type="match status" value="2"/>
</dbReference>
<dbReference type="SUPFAM" id="SSF82714">
    <property type="entry name" value="Multidrug efflux transporter AcrB TolC docking domain, DN and DC subdomains"/>
    <property type="match status" value="2"/>
</dbReference>
<dbReference type="GO" id="GO:0005886">
    <property type="term" value="C:plasma membrane"/>
    <property type="evidence" value="ECO:0007669"/>
    <property type="project" value="TreeGrafter"/>
</dbReference>
<dbReference type="SUPFAM" id="SSF82866">
    <property type="entry name" value="Multidrug efflux transporter AcrB transmembrane domain"/>
    <property type="match status" value="2"/>
</dbReference>
<accession>T0HP27</accession>
<sequence length="1030" mass="110129">MSFQISAWSIRNPIPVVSLFILLTIAGIVAYVGLPIKQFPNVTVPVVQVTVTQSGAAPSEMENQITRPIENSLSTVSGVKHISSTVVLGASTTMVEFELHSDMQKATDDIRTAVERTRVQLPPGIDPPLVQRLDIDNAPILTYAVSAKGMSGPELSRFIDKVASRAFQAQDGVAQVSRIGGATREINVILDAERMAALGVTPPQVNNALAAFNTDEAGGRAGIGEVEQTIRVLGSNNDVARLRNVTIPVAGRYVRLSDIAEVGDGATEERSFARLDGRPVTAVQISKTSDVSDISVEDKVVATIAQLEAEHPGVTFTRLVSTVDSTRRTFSSTQHVLVEGIFLAVLIVYVFLRNWRATIIAAVAMPLSLIPTFVFMSAMGFSLNSITLLALTLVIGILVDDAIVEVENIEKRIEAGESPYRAALIGADAIGLAVIATTFTIVAVFAPVSLIPGQAGQFFREFGLTVAAAVLFSLVVARLLTPLMAAYFLTPLHDRGHQPDKEHSAVYRRYTRILDWALAHRWTTMAIGTGILVVSLLMAVSTPIGFQPVGNPGYLYIAVQGAPGATRADMEQSVTQATRLLLKEPAVERVFAQVGSTAGFGGTDDMRSGTITVLLKHDRDITTDEFREIIRPKLRDVPDVRLSNQGAFGSAAVNIILAGEDGQALERTQTALLRQMRDVPSISDPRPAPPPAGPELIVTPRPAEAARLNVDSRTLAQVLRIATIGDIDANVAKLSDGDERVPIRVRLPEGARQDLSVIAGLRVPTLDGNTTPLSAVADITFRAGPGKIIRYDRERRVSVEADLVSGRTLGQALEEVAALPAMKTLPAGVKQAREGDSEAIQELFGGFMIAIAAGIGLTFSVLVLLFKGFFKPVVILAALPLSLLGAFATLLIFGKTLDLPAMIGLLMLLGLCAKNSILLVEFAIEDERRGVPMGEALRNSCRERARPIVMTTVAMAAGMMPTALGIGEGAEFRQPMALAVIGGLISSTALSLIFVPVIYEIVDGFERWLSPKAARLVTPRQPGDEDPVVT</sequence>
<dbReference type="Gene3D" id="3.30.70.1430">
    <property type="entry name" value="Multidrug efflux transporter AcrB pore domain"/>
    <property type="match status" value="2"/>
</dbReference>
<dbReference type="PANTHER" id="PTHR32063">
    <property type="match status" value="1"/>
</dbReference>
<keyword evidence="1" id="KW-0472">Membrane</keyword>
<dbReference type="InterPro" id="IPR027463">
    <property type="entry name" value="AcrB_DN_DC_subdom"/>
</dbReference>
<dbReference type="AlphaFoldDB" id="T0HP27"/>
<feature type="transmembrane region" description="Helical" evidence="1">
    <location>
        <begin position="425"/>
        <end position="446"/>
    </location>
</feature>
<dbReference type="PRINTS" id="PR00702">
    <property type="entry name" value="ACRIFLAVINRP"/>
</dbReference>